<evidence type="ECO:0000313" key="3">
    <source>
        <dbReference type="Proteomes" id="UP000735592"/>
    </source>
</evidence>
<dbReference type="RefSeq" id="WP_155433946.1">
    <property type="nucleotide sequence ID" value="NZ_JBHLXK010000003.1"/>
</dbReference>
<organism evidence="2 3">
    <name type="scientific">Pseudoduganella danionis</name>
    <dbReference type="NCBI Taxonomy" id="1890295"/>
    <lineage>
        <taxon>Bacteria</taxon>
        <taxon>Pseudomonadati</taxon>
        <taxon>Pseudomonadota</taxon>
        <taxon>Betaproteobacteria</taxon>
        <taxon>Burkholderiales</taxon>
        <taxon>Oxalobacteraceae</taxon>
        <taxon>Telluria group</taxon>
        <taxon>Pseudoduganella</taxon>
    </lineage>
</organism>
<keyword evidence="3" id="KW-1185">Reference proteome</keyword>
<evidence type="ECO:0000313" key="2">
    <source>
        <dbReference type="EMBL" id="MTW32714.1"/>
    </source>
</evidence>
<name>A0ABW9SQP5_9BURK</name>
<protein>
    <recommendedName>
        <fullName evidence="4">Type II secretion system protein</fullName>
    </recommendedName>
</protein>
<feature type="transmembrane region" description="Helical" evidence="1">
    <location>
        <begin position="20"/>
        <end position="41"/>
    </location>
</feature>
<keyword evidence="1" id="KW-0472">Membrane</keyword>
<accession>A0ABW9SQP5</accession>
<keyword evidence="1" id="KW-0812">Transmembrane</keyword>
<gene>
    <name evidence="2" type="ORF">GM655_07740</name>
</gene>
<dbReference type="Proteomes" id="UP000735592">
    <property type="component" value="Unassembled WGS sequence"/>
</dbReference>
<reference evidence="2 3" key="1">
    <citation type="submission" date="2019-11" db="EMBL/GenBank/DDBJ databases">
        <title>Type strains purchased from KCTC, JCM and DSMZ.</title>
        <authorList>
            <person name="Lu H."/>
        </authorList>
    </citation>
    <scope>NUCLEOTIDE SEQUENCE [LARGE SCALE GENOMIC DNA]</scope>
    <source>
        <strain evidence="2 3">DSM 103461</strain>
    </source>
</reference>
<evidence type="ECO:0008006" key="4">
    <source>
        <dbReference type="Google" id="ProtNLM"/>
    </source>
</evidence>
<evidence type="ECO:0000256" key="1">
    <source>
        <dbReference type="SAM" id="Phobius"/>
    </source>
</evidence>
<sequence>MSINPTRQLAVRGFGLVELVMFIVIVSIAVLGVLQALSNGARNSADPMLRKQALAIAEGLMEEVRLAHFSYCDGNDPAAESPSTISPANCSVAEGVGPEAGNSRPYDNVNDYVLAFGTPQAYSTDAAGNGFPNGYSATVTINPDSTLGPAGAQISANATPANMNVLRITVAVSYPGGDTVVLDGYRTRYAPRSI</sequence>
<dbReference type="EMBL" id="WNKW01000001">
    <property type="protein sequence ID" value="MTW32714.1"/>
    <property type="molecule type" value="Genomic_DNA"/>
</dbReference>
<comment type="caution">
    <text evidence="2">The sequence shown here is derived from an EMBL/GenBank/DDBJ whole genome shotgun (WGS) entry which is preliminary data.</text>
</comment>
<keyword evidence="1" id="KW-1133">Transmembrane helix</keyword>
<proteinExistence type="predicted"/>